<feature type="active site" description="Proton donor/acceptor" evidence="2">
    <location>
        <position position="108"/>
    </location>
</feature>
<dbReference type="InParanoid" id="A0A6G9IBU6"/>
<dbReference type="EMBL" id="CP050253">
    <property type="protein sequence ID" value="QIQ21683.1"/>
    <property type="molecule type" value="Genomic_DNA"/>
</dbReference>
<dbReference type="InterPro" id="IPR051695">
    <property type="entry name" value="Phosphoglycerate_Mutase"/>
</dbReference>
<dbReference type="Proteomes" id="UP000501168">
    <property type="component" value="Chromosome"/>
</dbReference>
<dbReference type="InterPro" id="IPR013078">
    <property type="entry name" value="His_Pase_superF_clade-1"/>
</dbReference>
<evidence type="ECO:0000256" key="2">
    <source>
        <dbReference type="PIRSR" id="PIRSR613078-1"/>
    </source>
</evidence>
<feature type="binding site" evidence="3">
    <location>
        <position position="82"/>
    </location>
    <ligand>
        <name>substrate</name>
    </ligand>
</feature>
<feature type="chain" id="PRO_5026051469" evidence="4">
    <location>
        <begin position="24"/>
        <end position="251"/>
    </location>
</feature>
<dbReference type="PANTHER" id="PTHR46517:SF1">
    <property type="entry name" value="FRUCTOSE-2,6-BISPHOSPHATASE TIGAR"/>
    <property type="match status" value="1"/>
</dbReference>
<dbReference type="Pfam" id="PF00300">
    <property type="entry name" value="His_Phos_1"/>
    <property type="match status" value="2"/>
</dbReference>
<reference evidence="5 6" key="1">
    <citation type="submission" date="2020-03" db="EMBL/GenBank/DDBJ databases">
        <title>Complete genome sequence of Orbus sp. IPMB12 (BCRC 80908).</title>
        <authorList>
            <person name="Lo W.-S."/>
            <person name="Chang T.-H."/>
            <person name="Kuo C.-H."/>
        </authorList>
    </citation>
    <scope>NUCLEOTIDE SEQUENCE [LARGE SCALE GENOMIC DNA]</scope>
    <source>
        <strain evidence="5 6">IPMB12</strain>
    </source>
</reference>
<evidence type="ECO:0000313" key="6">
    <source>
        <dbReference type="Proteomes" id="UP000501168"/>
    </source>
</evidence>
<dbReference type="GO" id="GO:0045820">
    <property type="term" value="P:negative regulation of glycolytic process"/>
    <property type="evidence" value="ECO:0007669"/>
    <property type="project" value="TreeGrafter"/>
</dbReference>
<protein>
    <submittedName>
        <fullName evidence="5">Histidine phosphatase family protein</fullName>
    </submittedName>
</protein>
<dbReference type="GO" id="GO:0043456">
    <property type="term" value="P:regulation of pentose-phosphate shunt"/>
    <property type="evidence" value="ECO:0007669"/>
    <property type="project" value="TreeGrafter"/>
</dbReference>
<evidence type="ECO:0000256" key="3">
    <source>
        <dbReference type="PIRSR" id="PIRSR613078-2"/>
    </source>
</evidence>
<accession>A0A6G9IBU6</accession>
<feature type="active site" description="Tele-phosphohistidine intermediate" evidence="2">
    <location>
        <position position="33"/>
    </location>
</feature>
<proteinExistence type="predicted"/>
<dbReference type="SMART" id="SM00855">
    <property type="entry name" value="PGAM"/>
    <property type="match status" value="1"/>
</dbReference>
<dbReference type="PANTHER" id="PTHR46517">
    <property type="entry name" value="FRUCTOSE-2,6-BISPHOSPHATASE TIGAR"/>
    <property type="match status" value="1"/>
</dbReference>
<feature type="signal peptide" evidence="4">
    <location>
        <begin position="1"/>
        <end position="23"/>
    </location>
</feature>
<evidence type="ECO:0000256" key="4">
    <source>
        <dbReference type="SAM" id="SignalP"/>
    </source>
</evidence>
<organism evidence="5 6">
    <name type="scientific">Zophobihabitans entericus</name>
    <dbReference type="NCBI Taxonomy" id="1635327"/>
    <lineage>
        <taxon>Bacteria</taxon>
        <taxon>Pseudomonadati</taxon>
        <taxon>Pseudomonadota</taxon>
        <taxon>Gammaproteobacteria</taxon>
        <taxon>Orbales</taxon>
        <taxon>Orbaceae</taxon>
        <taxon>Zophobihabitans</taxon>
    </lineage>
</organism>
<dbReference type="SUPFAM" id="SSF53254">
    <property type="entry name" value="Phosphoglycerate mutase-like"/>
    <property type="match status" value="1"/>
</dbReference>
<keyword evidence="1" id="KW-0378">Hydrolase</keyword>
<name>A0A6G9IBU6_9GAMM</name>
<dbReference type="InterPro" id="IPR029033">
    <property type="entry name" value="His_PPase_superfam"/>
</dbReference>
<evidence type="ECO:0000256" key="1">
    <source>
        <dbReference type="ARBA" id="ARBA00022801"/>
    </source>
</evidence>
<dbReference type="CDD" id="cd07067">
    <property type="entry name" value="HP_PGM_like"/>
    <property type="match status" value="1"/>
</dbReference>
<evidence type="ECO:0000313" key="5">
    <source>
        <dbReference type="EMBL" id="QIQ21683.1"/>
    </source>
</evidence>
<dbReference type="AlphaFoldDB" id="A0A6G9IBU6"/>
<dbReference type="Gene3D" id="3.40.50.1240">
    <property type="entry name" value="Phosphoglycerate mutase-like"/>
    <property type="match status" value="1"/>
</dbReference>
<gene>
    <name evidence="5" type="ORF">IPMB12_08320</name>
</gene>
<dbReference type="KEGG" id="orb:IPMB12_08320"/>
<sequence>MKQYLKAISVLFVVVFTMSNAFAADVYLYVTRHGKTMFNTVHRAQGWSDTPLTQPGIEVAQQLGRGLKDVDFIATYSSDLGRARQTARIVLETKGVPVDIIEMDRLRETCFGLFEGDLDPNMWGPAAQHLGYKSDTELMADMAKGNIALPQMMNAIAAVETSGQAEDYEKVKTRMQEALTMIAKSAQEQGGGNVLIVSHGMAIMAMITEMTDTPLTGQLGNASVTKIRYTDEGKFIVESIGDMSYIEKGKQ</sequence>
<dbReference type="RefSeq" id="WP_166916736.1">
    <property type="nucleotide sequence ID" value="NZ_CP050253.1"/>
</dbReference>
<feature type="binding site" evidence="3">
    <location>
        <begin position="32"/>
        <end position="39"/>
    </location>
    <ligand>
        <name>substrate</name>
    </ligand>
</feature>
<keyword evidence="4" id="KW-0732">Signal</keyword>
<dbReference type="GO" id="GO:0004331">
    <property type="term" value="F:fructose-2,6-bisphosphate 2-phosphatase activity"/>
    <property type="evidence" value="ECO:0007669"/>
    <property type="project" value="TreeGrafter"/>
</dbReference>
<keyword evidence="6" id="KW-1185">Reference proteome</keyword>
<dbReference type="GO" id="GO:0005829">
    <property type="term" value="C:cytosol"/>
    <property type="evidence" value="ECO:0007669"/>
    <property type="project" value="TreeGrafter"/>
</dbReference>